<gene>
    <name evidence="2" type="ORF">OTU49_000308</name>
</gene>
<protein>
    <recommendedName>
        <fullName evidence="4">CREB-binding protein</fullName>
    </recommendedName>
</protein>
<keyword evidence="3" id="KW-1185">Reference proteome</keyword>
<proteinExistence type="predicted"/>
<comment type="caution">
    <text evidence="2">The sequence shown here is derived from an EMBL/GenBank/DDBJ whole genome shotgun (WGS) entry which is preliminary data.</text>
</comment>
<evidence type="ECO:0000256" key="1">
    <source>
        <dbReference type="SAM" id="MobiDB-lite"/>
    </source>
</evidence>
<feature type="compositionally biased region" description="Polar residues" evidence="1">
    <location>
        <begin position="1"/>
        <end position="11"/>
    </location>
</feature>
<feature type="compositionally biased region" description="Low complexity" evidence="1">
    <location>
        <begin position="38"/>
        <end position="56"/>
    </location>
</feature>
<feature type="region of interest" description="Disordered" evidence="1">
    <location>
        <begin position="1"/>
        <end position="194"/>
    </location>
</feature>
<reference evidence="2 3" key="1">
    <citation type="journal article" date="2024" name="BMC Genomics">
        <title>Genome assembly of redclaw crayfish (Cherax quadricarinatus) provides insights into its immune adaptation and hypoxia tolerance.</title>
        <authorList>
            <person name="Liu Z."/>
            <person name="Zheng J."/>
            <person name="Li H."/>
            <person name="Fang K."/>
            <person name="Wang S."/>
            <person name="He J."/>
            <person name="Zhou D."/>
            <person name="Weng S."/>
            <person name="Chi M."/>
            <person name="Gu Z."/>
            <person name="He J."/>
            <person name="Li F."/>
            <person name="Wang M."/>
        </authorList>
    </citation>
    <scope>NUCLEOTIDE SEQUENCE [LARGE SCALE GENOMIC DNA]</scope>
    <source>
        <strain evidence="2">ZL_2023a</strain>
    </source>
</reference>
<feature type="compositionally biased region" description="Pro residues" evidence="1">
    <location>
        <begin position="118"/>
        <end position="142"/>
    </location>
</feature>
<accession>A0AAW0Y0Z5</accession>
<dbReference type="EMBL" id="JARKIK010000019">
    <property type="protein sequence ID" value="KAK8745669.1"/>
    <property type="molecule type" value="Genomic_DNA"/>
</dbReference>
<feature type="compositionally biased region" description="Polar residues" evidence="1">
    <location>
        <begin position="78"/>
        <end position="92"/>
    </location>
</feature>
<dbReference type="AlphaFoldDB" id="A0AAW0Y0Z5"/>
<evidence type="ECO:0000313" key="3">
    <source>
        <dbReference type="Proteomes" id="UP001445076"/>
    </source>
</evidence>
<sequence length="215" mass="22814">QSQPGGFQQPQAPMYTQRRQLSFSQQHNFQGGDGQFGQGFPQQQQQQQMLMQQQQMKPVPPSMSPQSVAPGMMPPGSAMTNPSPQQLMQTVTSPPPSNLPQTVRSPQPNPSPRNHGPIPSPRIPSPRAGPVPSPHHPAPVHSPHPGSQQGPPMGGSGAPGDSMMLSQLGPGSGHQTHQGLPPLPPANNQQMGVMVATSEADVTPQDKLSKFVETL</sequence>
<feature type="non-terminal residue" evidence="2">
    <location>
        <position position="1"/>
    </location>
</feature>
<evidence type="ECO:0000313" key="2">
    <source>
        <dbReference type="EMBL" id="KAK8745669.1"/>
    </source>
</evidence>
<evidence type="ECO:0008006" key="4">
    <source>
        <dbReference type="Google" id="ProtNLM"/>
    </source>
</evidence>
<name>A0AAW0Y0Z5_CHEQU</name>
<organism evidence="2 3">
    <name type="scientific">Cherax quadricarinatus</name>
    <name type="common">Australian red claw crayfish</name>
    <dbReference type="NCBI Taxonomy" id="27406"/>
    <lineage>
        <taxon>Eukaryota</taxon>
        <taxon>Metazoa</taxon>
        <taxon>Ecdysozoa</taxon>
        <taxon>Arthropoda</taxon>
        <taxon>Crustacea</taxon>
        <taxon>Multicrustacea</taxon>
        <taxon>Malacostraca</taxon>
        <taxon>Eumalacostraca</taxon>
        <taxon>Eucarida</taxon>
        <taxon>Decapoda</taxon>
        <taxon>Pleocyemata</taxon>
        <taxon>Astacidea</taxon>
        <taxon>Parastacoidea</taxon>
        <taxon>Parastacidae</taxon>
        <taxon>Cherax</taxon>
    </lineage>
</organism>
<dbReference type="Proteomes" id="UP001445076">
    <property type="component" value="Unassembled WGS sequence"/>
</dbReference>